<evidence type="ECO:0000256" key="1">
    <source>
        <dbReference type="SAM" id="Phobius"/>
    </source>
</evidence>
<feature type="transmembrane region" description="Helical" evidence="1">
    <location>
        <begin position="6"/>
        <end position="27"/>
    </location>
</feature>
<dbReference type="Proteomes" id="UP000295788">
    <property type="component" value="Unassembled WGS sequence"/>
</dbReference>
<sequence length="39" mass="4114">MNTSAIIMFIFGASLLWGGLAVTLTIAMRKSKAKASANQ</sequence>
<keyword evidence="1" id="KW-0812">Transmembrane</keyword>
<organism evidence="2 3">
    <name type="scientific">Tepidibacillus fermentans</name>
    <dbReference type="NCBI Taxonomy" id="1281767"/>
    <lineage>
        <taxon>Bacteria</taxon>
        <taxon>Bacillati</taxon>
        <taxon>Bacillota</taxon>
        <taxon>Bacilli</taxon>
        <taxon>Bacillales</taxon>
        <taxon>Bacillaceae</taxon>
        <taxon>Tepidibacillus</taxon>
    </lineage>
</organism>
<keyword evidence="3" id="KW-1185">Reference proteome</keyword>
<accession>A0A4R3KIQ5</accession>
<evidence type="ECO:0000313" key="2">
    <source>
        <dbReference type="EMBL" id="TCS83092.1"/>
    </source>
</evidence>
<name>A0A4R3KIQ5_9BACI</name>
<reference evidence="2 3" key="1">
    <citation type="submission" date="2019-03" db="EMBL/GenBank/DDBJ databases">
        <title>Genomic Encyclopedia of Type Strains, Phase IV (KMG-IV): sequencing the most valuable type-strain genomes for metagenomic binning, comparative biology and taxonomic classification.</title>
        <authorList>
            <person name="Goeker M."/>
        </authorList>
    </citation>
    <scope>NUCLEOTIDE SEQUENCE [LARGE SCALE GENOMIC DNA]</scope>
    <source>
        <strain evidence="2 3">DSM 23802</strain>
    </source>
</reference>
<keyword evidence="1" id="KW-1133">Transmembrane helix</keyword>
<dbReference type="RefSeq" id="WP_132767991.1">
    <property type="nucleotide sequence ID" value="NZ_SMAB01000006.1"/>
</dbReference>
<comment type="caution">
    <text evidence="2">The sequence shown here is derived from an EMBL/GenBank/DDBJ whole genome shotgun (WGS) entry which is preliminary data.</text>
</comment>
<gene>
    <name evidence="2" type="ORF">EDD72_10618</name>
</gene>
<protein>
    <submittedName>
        <fullName evidence="2">Uncharacterized protein</fullName>
    </submittedName>
</protein>
<dbReference type="NCBIfam" id="NF033493">
    <property type="entry name" value="MetS_like_NSS"/>
    <property type="match status" value="1"/>
</dbReference>
<evidence type="ECO:0000313" key="3">
    <source>
        <dbReference type="Proteomes" id="UP000295788"/>
    </source>
</evidence>
<keyword evidence="1" id="KW-0472">Membrane</keyword>
<dbReference type="EMBL" id="SMAB01000006">
    <property type="protein sequence ID" value="TCS83092.1"/>
    <property type="molecule type" value="Genomic_DNA"/>
</dbReference>
<dbReference type="AlphaFoldDB" id="A0A4R3KIQ5"/>
<proteinExistence type="predicted"/>
<dbReference type="OrthoDB" id="2055915at2"/>